<dbReference type="GO" id="GO:0035438">
    <property type="term" value="F:cyclic-di-GMP binding"/>
    <property type="evidence" value="ECO:0007669"/>
    <property type="project" value="InterPro"/>
</dbReference>
<dbReference type="EMBL" id="AP022642">
    <property type="protein sequence ID" value="BCA27866.1"/>
    <property type="molecule type" value="Genomic_DNA"/>
</dbReference>
<dbReference type="Pfam" id="PF07238">
    <property type="entry name" value="PilZ"/>
    <property type="match status" value="1"/>
</dbReference>
<protein>
    <submittedName>
        <fullName evidence="3">PilZ domain-containing protein</fullName>
    </submittedName>
</protein>
<dbReference type="RefSeq" id="WP_160479743.1">
    <property type="nucleotide sequence ID" value="NZ_AP022642.1"/>
</dbReference>
<dbReference type="Gene3D" id="2.40.10.220">
    <property type="entry name" value="predicted glycosyltransferase like domains"/>
    <property type="match status" value="1"/>
</dbReference>
<feature type="domain" description="PilZ" evidence="1">
    <location>
        <begin position="2"/>
        <end position="87"/>
    </location>
</feature>
<evidence type="ECO:0000259" key="1">
    <source>
        <dbReference type="Pfam" id="PF07238"/>
    </source>
</evidence>
<proteinExistence type="predicted"/>
<gene>
    <name evidence="3" type="ORF">GO594_02345</name>
    <name evidence="2" type="ORF">PtoMrB4_18430</name>
</gene>
<sequence length="139" mass="15864">MRRFLRHPSDLPVELVLRKHNFLPRQRLHNISLGGVACNSTRGFRKGTAIELRIPLLGEQASCPGVVAWCRKQPDDYLVGICFTDEESLFRARMVEQVCQIEAYRKQREAESGETQPIEQIAEEWIAQHATEFSAASLN</sequence>
<dbReference type="KEGG" id="poj:PtoMrB4_18430"/>
<evidence type="ECO:0000313" key="2">
    <source>
        <dbReference type="EMBL" id="BCA27866.1"/>
    </source>
</evidence>
<dbReference type="InterPro" id="IPR009875">
    <property type="entry name" value="PilZ_domain"/>
</dbReference>
<evidence type="ECO:0000313" key="4">
    <source>
        <dbReference type="Proteomes" id="UP000461288"/>
    </source>
</evidence>
<dbReference type="Proteomes" id="UP000461288">
    <property type="component" value="Unassembled WGS sequence"/>
</dbReference>
<accession>A0A679GB51</accession>
<dbReference type="SUPFAM" id="SSF141371">
    <property type="entry name" value="PilZ domain-like"/>
    <property type="match status" value="1"/>
</dbReference>
<evidence type="ECO:0000313" key="5">
    <source>
        <dbReference type="Proteomes" id="UP000501237"/>
    </source>
</evidence>
<dbReference type="GeneID" id="57397058"/>
<dbReference type="Proteomes" id="UP000501237">
    <property type="component" value="Chromosome"/>
</dbReference>
<reference evidence="2 5" key="2">
    <citation type="journal article" date="2020" name="Microbiol. Resour. Announc.">
        <title>Complete genome sequence of Pseudomonas otitidis strain MrB4, isolated from Lake Biwa in Japan.</title>
        <authorList>
            <person name="Miyazaki K."/>
            <person name="Hase E."/>
            <person name="Maruya T."/>
        </authorList>
    </citation>
    <scope>NUCLEOTIDE SEQUENCE [LARGE SCALE GENOMIC DNA]</scope>
    <source>
        <strain evidence="2 5">MrB4</strain>
    </source>
</reference>
<name>A0A679GB51_9GAMM</name>
<organism evidence="2 5">
    <name type="scientific">Metapseudomonas otitidis</name>
    <dbReference type="NCBI Taxonomy" id="319939"/>
    <lineage>
        <taxon>Bacteria</taxon>
        <taxon>Pseudomonadati</taxon>
        <taxon>Pseudomonadota</taxon>
        <taxon>Gammaproteobacteria</taxon>
        <taxon>Pseudomonadales</taxon>
        <taxon>Pseudomonadaceae</taxon>
        <taxon>Metapseudomonas</taxon>
    </lineage>
</organism>
<dbReference type="EMBL" id="WTFN01000004">
    <property type="protein sequence ID" value="MWK54808.1"/>
    <property type="molecule type" value="Genomic_DNA"/>
</dbReference>
<reference evidence="3 4" key="1">
    <citation type="submission" date="2019-12" db="EMBL/GenBank/DDBJ databases">
        <title>Draft genome sequence of Pseudomonas otitidis recovered from a chicken carcass.</title>
        <authorList>
            <person name="Vieira T.R."/>
            <person name="Oliviera E.F.C."/>
            <person name="Silva N.M.V."/>
            <person name="Sambrano G.E."/>
            <person name="Cibulski S.P."/>
            <person name="Cardoso M.R.I."/>
        </authorList>
    </citation>
    <scope>NUCLEOTIDE SEQUENCE [LARGE SCALE GENOMIC DNA]</scope>
    <source>
        <strain evidence="3 4">25_K</strain>
    </source>
</reference>
<dbReference type="AlphaFoldDB" id="A0A679GB51"/>
<evidence type="ECO:0000313" key="3">
    <source>
        <dbReference type="EMBL" id="MWK54808.1"/>
    </source>
</evidence>